<organism evidence="3 4">
    <name type="scientific">Wickerhamomyces ciferrii (strain ATCC 14091 / BCRC 22168 / CBS 111 / JCM 3599 / NBRC 0793 / NRRL Y-1031 F-60-10)</name>
    <name type="common">Yeast</name>
    <name type="synonym">Pichia ciferrii</name>
    <dbReference type="NCBI Taxonomy" id="1206466"/>
    <lineage>
        <taxon>Eukaryota</taxon>
        <taxon>Fungi</taxon>
        <taxon>Dikarya</taxon>
        <taxon>Ascomycota</taxon>
        <taxon>Saccharomycotina</taxon>
        <taxon>Saccharomycetes</taxon>
        <taxon>Phaffomycetales</taxon>
        <taxon>Wickerhamomycetaceae</taxon>
        <taxon>Wickerhamomyces</taxon>
    </lineage>
</organism>
<evidence type="ECO:0000256" key="1">
    <source>
        <dbReference type="SAM" id="MobiDB-lite"/>
    </source>
</evidence>
<dbReference type="AlphaFoldDB" id="K0KL49"/>
<keyword evidence="4" id="KW-1185">Reference proteome</keyword>
<comment type="caution">
    <text evidence="3">The sequence shown here is derived from an EMBL/GenBank/DDBJ whole genome shotgun (WGS) entry which is preliminary data.</text>
</comment>
<protein>
    <recommendedName>
        <fullName evidence="2">Transcriptional protein SWT1 C-terminal domain-containing protein</fullName>
    </recommendedName>
</protein>
<dbReference type="EMBL" id="CAIF01000039">
    <property type="protein sequence ID" value="CCH42144.1"/>
    <property type="molecule type" value="Genomic_DNA"/>
</dbReference>
<dbReference type="InterPro" id="IPR049014">
    <property type="entry name" value="SWT1_C"/>
</dbReference>
<evidence type="ECO:0000313" key="4">
    <source>
        <dbReference type="Proteomes" id="UP000009328"/>
    </source>
</evidence>
<gene>
    <name evidence="3" type="ORF">BN7_1689</name>
</gene>
<evidence type="ECO:0000313" key="3">
    <source>
        <dbReference type="EMBL" id="CCH42144.1"/>
    </source>
</evidence>
<evidence type="ECO:0000259" key="2">
    <source>
        <dbReference type="Pfam" id="PF21693"/>
    </source>
</evidence>
<name>K0KL49_WICCF</name>
<dbReference type="HOGENOM" id="CLU_1240981_0_0_1"/>
<feature type="compositionally biased region" description="Polar residues" evidence="1">
    <location>
        <begin position="34"/>
        <end position="46"/>
    </location>
</feature>
<dbReference type="InParanoid" id="K0KL49"/>
<feature type="compositionally biased region" description="Basic and acidic residues" evidence="1">
    <location>
        <begin position="55"/>
        <end position="65"/>
    </location>
</feature>
<proteinExistence type="predicted"/>
<reference evidence="3 4" key="1">
    <citation type="journal article" date="2012" name="Eukaryot. Cell">
        <title>Draft genome sequence of Wickerhamomyces ciferrii NRRL Y-1031 F-60-10.</title>
        <authorList>
            <person name="Schneider J."/>
            <person name="Andrea H."/>
            <person name="Blom J."/>
            <person name="Jaenicke S."/>
            <person name="Ruckert C."/>
            <person name="Schorsch C."/>
            <person name="Szczepanowski R."/>
            <person name="Farwick M."/>
            <person name="Goesmann A."/>
            <person name="Puhler A."/>
            <person name="Schaffer S."/>
            <person name="Tauch A."/>
            <person name="Kohler T."/>
            <person name="Brinkrolf K."/>
        </authorList>
    </citation>
    <scope>NUCLEOTIDE SEQUENCE [LARGE SCALE GENOMIC DNA]</scope>
    <source>
        <strain evidence="4">ATCC 14091 / BCRC 22168 / CBS 111 / JCM 3599 / NBRC 0793 / NRRL Y-1031 F-60-10</strain>
    </source>
</reference>
<dbReference type="Pfam" id="PF21693">
    <property type="entry name" value="SWT1_3rd"/>
    <property type="match status" value="1"/>
</dbReference>
<accession>K0KL49</accession>
<feature type="region of interest" description="Disordered" evidence="1">
    <location>
        <begin position="1"/>
        <end position="65"/>
    </location>
</feature>
<dbReference type="Proteomes" id="UP000009328">
    <property type="component" value="Unassembled WGS sequence"/>
</dbReference>
<sequence length="223" mass="26029">MSSLPPKPNLTRKHQSKGGNNVRSKIKIFEEANGLNQNSSNKNDSIPSHLPPEAYESKDRLKSQRNKENIPPYEINSTASFINQQNDHGNEHYEAAAIDKKFGLQLSKEELVHKEMGEKVLEITLYHIKQLDQDFYDYWYTKTLGTGHKPSNTNNLKLSMQLIKKFYISIFTTIFDYERQNVITDINEKLFEIPVVNDEESLRRFKSFWGKFLGKLESYHEIE</sequence>
<feature type="domain" description="Transcriptional protein SWT1 C-terminal" evidence="2">
    <location>
        <begin position="146"/>
        <end position="217"/>
    </location>
</feature>